<accession>A0ACC1QST5</accession>
<comment type="caution">
    <text evidence="1">The sequence shown here is derived from an EMBL/GenBank/DDBJ whole genome shotgun (WGS) entry which is preliminary data.</text>
</comment>
<evidence type="ECO:0000313" key="2">
    <source>
        <dbReference type="Proteomes" id="UP001148737"/>
    </source>
</evidence>
<evidence type="ECO:0000313" key="1">
    <source>
        <dbReference type="EMBL" id="KAJ3488671.1"/>
    </source>
</evidence>
<gene>
    <name evidence="1" type="ORF">NLG97_g6159</name>
</gene>
<name>A0ACC1QST5_9HYPO</name>
<proteinExistence type="predicted"/>
<dbReference type="Proteomes" id="UP001148737">
    <property type="component" value="Unassembled WGS sequence"/>
</dbReference>
<protein>
    <submittedName>
        <fullName evidence="1">Uncharacterized protein</fullName>
    </submittedName>
</protein>
<organism evidence="1 2">
    <name type="scientific">Lecanicillium saksenae</name>
    <dbReference type="NCBI Taxonomy" id="468837"/>
    <lineage>
        <taxon>Eukaryota</taxon>
        <taxon>Fungi</taxon>
        <taxon>Dikarya</taxon>
        <taxon>Ascomycota</taxon>
        <taxon>Pezizomycotina</taxon>
        <taxon>Sordariomycetes</taxon>
        <taxon>Hypocreomycetidae</taxon>
        <taxon>Hypocreales</taxon>
        <taxon>Cordycipitaceae</taxon>
        <taxon>Lecanicillium</taxon>
    </lineage>
</organism>
<reference evidence="1" key="1">
    <citation type="submission" date="2022-07" db="EMBL/GenBank/DDBJ databases">
        <title>Genome Sequence of Lecanicillium saksenae.</title>
        <authorList>
            <person name="Buettner E."/>
        </authorList>
    </citation>
    <scope>NUCLEOTIDE SEQUENCE</scope>
    <source>
        <strain evidence="1">VT-O1</strain>
    </source>
</reference>
<sequence>MAANMQHMAGAGHMLSQQQQLQLQQHTRSNANQYGQTIMARLQATAVPTTGWHATMTMNDRVGRALELYVIASAEIQHLLLRPQLAGNLRPLFPTNPLSSFTNVTLGSPVDPARALDMSINFEIQAFTNCGSKEHYYTIIKNKIVEFFKRRQANSSNLQNGLNASAQAQAQQQTQNMLNMQQMGRGFNPQQGFAGMNQGMQGQQMPNQQQMLQLQQQQQQQQQQMAASMGMMNQAGRGMAGPGQQMAMGQANPNQGRVGIMTELSRLPPR</sequence>
<keyword evidence="2" id="KW-1185">Reference proteome</keyword>
<dbReference type="EMBL" id="JANAKD010000777">
    <property type="protein sequence ID" value="KAJ3488671.1"/>
    <property type="molecule type" value="Genomic_DNA"/>
</dbReference>